<dbReference type="SMART" id="SM00052">
    <property type="entry name" value="EAL"/>
    <property type="match status" value="1"/>
</dbReference>
<dbReference type="PROSITE" id="PS50112">
    <property type="entry name" value="PAS"/>
    <property type="match status" value="2"/>
</dbReference>
<feature type="domain" description="EAL" evidence="6">
    <location>
        <begin position="469"/>
        <end position="723"/>
    </location>
</feature>
<dbReference type="CDD" id="cd01949">
    <property type="entry name" value="GGDEF"/>
    <property type="match status" value="1"/>
</dbReference>
<dbReference type="Pfam" id="PF00990">
    <property type="entry name" value="GGDEF"/>
    <property type="match status" value="1"/>
</dbReference>
<comment type="caution">
    <text evidence="8">The sequence shown here is derived from an EMBL/GenBank/DDBJ whole genome shotgun (WGS) entry which is preliminary data.</text>
</comment>
<dbReference type="InterPro" id="IPR052155">
    <property type="entry name" value="Biofilm_reg_signaling"/>
</dbReference>
<feature type="transmembrane region" description="Helical" evidence="3">
    <location>
        <begin position="6"/>
        <end position="22"/>
    </location>
</feature>
<evidence type="ECO:0000256" key="1">
    <source>
        <dbReference type="ARBA" id="ARBA00012282"/>
    </source>
</evidence>
<dbReference type="PANTHER" id="PTHR44757">
    <property type="entry name" value="DIGUANYLATE CYCLASE DGCP"/>
    <property type="match status" value="1"/>
</dbReference>
<dbReference type="PROSITE" id="PS50113">
    <property type="entry name" value="PAC"/>
    <property type="match status" value="1"/>
</dbReference>
<evidence type="ECO:0000259" key="5">
    <source>
        <dbReference type="PROSITE" id="PS50113"/>
    </source>
</evidence>
<dbReference type="Gene3D" id="3.30.70.270">
    <property type="match status" value="1"/>
</dbReference>
<dbReference type="SUPFAM" id="SSF55073">
    <property type="entry name" value="Nucleotide cyclase"/>
    <property type="match status" value="1"/>
</dbReference>
<dbReference type="SMART" id="SM00091">
    <property type="entry name" value="PAS"/>
    <property type="match status" value="2"/>
</dbReference>
<evidence type="ECO:0000313" key="8">
    <source>
        <dbReference type="EMBL" id="MBJ7539506.1"/>
    </source>
</evidence>
<dbReference type="InterPro" id="IPR000160">
    <property type="entry name" value="GGDEF_dom"/>
</dbReference>
<dbReference type="FunFam" id="3.20.20.450:FF:000001">
    <property type="entry name" value="Cyclic di-GMP phosphodiesterase yahA"/>
    <property type="match status" value="1"/>
</dbReference>
<accession>A0A934JPE2</accession>
<protein>
    <recommendedName>
        <fullName evidence="1">cyclic-guanylate-specific phosphodiesterase</fullName>
        <ecNumber evidence="1">3.1.4.52</ecNumber>
    </recommendedName>
</protein>
<dbReference type="SMART" id="SM00267">
    <property type="entry name" value="GGDEF"/>
    <property type="match status" value="1"/>
</dbReference>
<dbReference type="InterPro" id="IPR001633">
    <property type="entry name" value="EAL_dom"/>
</dbReference>
<dbReference type="EC" id="3.1.4.52" evidence="1"/>
<dbReference type="RefSeq" id="WP_199469909.1">
    <property type="nucleotide sequence ID" value="NZ_JAEMNX010000026.1"/>
</dbReference>
<keyword evidence="9" id="KW-1185">Reference proteome</keyword>
<dbReference type="InterPro" id="IPR013656">
    <property type="entry name" value="PAS_4"/>
</dbReference>
<dbReference type="EMBL" id="JAEMNX010000026">
    <property type="protein sequence ID" value="MBJ7539506.1"/>
    <property type="molecule type" value="Genomic_DNA"/>
</dbReference>
<dbReference type="PROSITE" id="PS50887">
    <property type="entry name" value="GGDEF"/>
    <property type="match status" value="1"/>
</dbReference>
<dbReference type="Proteomes" id="UP000628710">
    <property type="component" value="Unassembled WGS sequence"/>
</dbReference>
<dbReference type="Pfam" id="PF08448">
    <property type="entry name" value="PAS_4"/>
    <property type="match status" value="1"/>
</dbReference>
<dbReference type="PROSITE" id="PS50883">
    <property type="entry name" value="EAL"/>
    <property type="match status" value="1"/>
</dbReference>
<dbReference type="CDD" id="cd01948">
    <property type="entry name" value="EAL"/>
    <property type="match status" value="1"/>
</dbReference>
<keyword evidence="3" id="KW-1133">Transmembrane helix</keyword>
<dbReference type="InterPro" id="IPR000700">
    <property type="entry name" value="PAS-assoc_C"/>
</dbReference>
<dbReference type="InterPro" id="IPR000014">
    <property type="entry name" value="PAS"/>
</dbReference>
<dbReference type="PANTHER" id="PTHR44757:SF2">
    <property type="entry name" value="BIOFILM ARCHITECTURE MAINTENANCE PROTEIN MBAA"/>
    <property type="match status" value="1"/>
</dbReference>
<dbReference type="InterPro" id="IPR029787">
    <property type="entry name" value="Nucleotide_cyclase"/>
</dbReference>
<keyword evidence="2" id="KW-0973">c-di-GMP</keyword>
<dbReference type="NCBIfam" id="TIGR00254">
    <property type="entry name" value="GGDEF"/>
    <property type="match status" value="1"/>
</dbReference>
<dbReference type="InterPro" id="IPR035965">
    <property type="entry name" value="PAS-like_dom_sf"/>
</dbReference>
<dbReference type="InterPro" id="IPR043128">
    <property type="entry name" value="Rev_trsase/Diguanyl_cyclase"/>
</dbReference>
<dbReference type="Pfam" id="PF08447">
    <property type="entry name" value="PAS_3"/>
    <property type="match status" value="1"/>
</dbReference>
<gene>
    <name evidence="8" type="ORF">I8J31_17640</name>
</gene>
<dbReference type="SUPFAM" id="SSF141868">
    <property type="entry name" value="EAL domain-like"/>
    <property type="match status" value="1"/>
</dbReference>
<dbReference type="GO" id="GO:0071111">
    <property type="term" value="F:cyclic-guanylate-specific phosphodiesterase activity"/>
    <property type="evidence" value="ECO:0007669"/>
    <property type="project" value="UniProtKB-EC"/>
</dbReference>
<evidence type="ECO:0000259" key="4">
    <source>
        <dbReference type="PROSITE" id="PS50112"/>
    </source>
</evidence>
<evidence type="ECO:0000256" key="3">
    <source>
        <dbReference type="SAM" id="Phobius"/>
    </source>
</evidence>
<dbReference type="SUPFAM" id="SSF55785">
    <property type="entry name" value="PYP-like sensor domain (PAS domain)"/>
    <property type="match status" value="2"/>
</dbReference>
<reference evidence="8" key="1">
    <citation type="submission" date="2020-12" db="EMBL/GenBank/DDBJ databases">
        <title>Marinomonas arctica sp. nov., a psychrotolerant bacterium isolated from the Arctic.</title>
        <authorList>
            <person name="Zhang Y."/>
        </authorList>
    </citation>
    <scope>NUCLEOTIDE SEQUENCE</scope>
    <source>
        <strain evidence="8">C1424</strain>
    </source>
</reference>
<feature type="domain" description="PAS" evidence="4">
    <location>
        <begin position="45"/>
        <end position="91"/>
    </location>
</feature>
<evidence type="ECO:0000259" key="6">
    <source>
        <dbReference type="PROSITE" id="PS50883"/>
    </source>
</evidence>
<dbReference type="Pfam" id="PF00563">
    <property type="entry name" value="EAL"/>
    <property type="match status" value="1"/>
</dbReference>
<dbReference type="Gene3D" id="3.30.450.20">
    <property type="entry name" value="PAS domain"/>
    <property type="match status" value="2"/>
</dbReference>
<feature type="domain" description="GGDEF" evidence="7">
    <location>
        <begin position="328"/>
        <end position="460"/>
    </location>
</feature>
<sequence length="731" mass="83392">MTIPWVTTFGYLVASFLLIILIRKHFQLRTKNHNLSKQLELLQQQPTQITIAFEASPIPIWIKDNDSIYLFCNQAFEQLIGINRSKIIGHTDEEILSYNSQAKTIIPTITSATKTRKTEQCVFLKDNKTAYFNVLTTSTYDKNNNPTGLIGHAHAITALKEREIKLIETELRISEALKLTKVGIWEWDIAKDVWFATPSYFTMLGYSPVEGLADRKAELEKVHPEDRELILNTIKSVLNNEEPSNYYKYQARIKHINGEYRWVSVRCIVTEYNEQNEPTLLLGVRIDINEIKKTYEKMEWLAHHDSITKLPNKAALNKTFNLIAQTDKKLALLSIDLDHFKNINNTLGHSIGDQLVLTVADRMRTLAKDDHYVARQGDDEFIILLSSENEKELKLKAIEIKEALAERYHIDQHQFFITPSIGISLYPQDSKNFDALYKQADTAKYHAKNVGRNSYAFFTQEMQATSTRALLLENALHDAIARDEFTLHYQPQISLSSGKITGAEALIRWHSRNLGNVSPSEFIPLAEDSGQILAISEWVLRETTRQIKQWINDGFTAIRVSVNLSYAQFQVDNFPGLVSQILVENNLPPHYLELELTERVATRAPENTIKVLESFQQLGIQAAIDDFGTGYSSLSYLQRFPVHKLKIDQSFVRNMTTNKNDHVIVGTIILLAQQLGMTTIAEGVETKAQLDALKNIGCDDIQGYFISRPIPPDEFQTTFLNKELSLNSKSK</sequence>
<dbReference type="AlphaFoldDB" id="A0A934JPE2"/>
<dbReference type="SMART" id="SM00086">
    <property type="entry name" value="PAC"/>
    <property type="match status" value="2"/>
</dbReference>
<name>A0A934JPE2_9GAMM</name>
<feature type="domain" description="PAS" evidence="4">
    <location>
        <begin position="169"/>
        <end position="241"/>
    </location>
</feature>
<proteinExistence type="predicted"/>
<evidence type="ECO:0000313" key="9">
    <source>
        <dbReference type="Proteomes" id="UP000628710"/>
    </source>
</evidence>
<evidence type="ECO:0000259" key="7">
    <source>
        <dbReference type="PROSITE" id="PS50887"/>
    </source>
</evidence>
<dbReference type="InterPro" id="IPR001610">
    <property type="entry name" value="PAC"/>
</dbReference>
<organism evidence="8 9">
    <name type="scientific">Marinomonas transparens</name>
    <dbReference type="NCBI Taxonomy" id="2795388"/>
    <lineage>
        <taxon>Bacteria</taxon>
        <taxon>Pseudomonadati</taxon>
        <taxon>Pseudomonadota</taxon>
        <taxon>Gammaproteobacteria</taxon>
        <taxon>Oceanospirillales</taxon>
        <taxon>Oceanospirillaceae</taxon>
        <taxon>Marinomonas</taxon>
    </lineage>
</organism>
<dbReference type="Gene3D" id="3.20.20.450">
    <property type="entry name" value="EAL domain"/>
    <property type="match status" value="1"/>
</dbReference>
<dbReference type="NCBIfam" id="TIGR00229">
    <property type="entry name" value="sensory_box"/>
    <property type="match status" value="2"/>
</dbReference>
<dbReference type="InterPro" id="IPR013655">
    <property type="entry name" value="PAS_fold_3"/>
</dbReference>
<evidence type="ECO:0000256" key="2">
    <source>
        <dbReference type="ARBA" id="ARBA00022636"/>
    </source>
</evidence>
<keyword evidence="3" id="KW-0812">Transmembrane</keyword>
<feature type="domain" description="PAC" evidence="5">
    <location>
        <begin position="247"/>
        <end position="300"/>
    </location>
</feature>
<dbReference type="CDD" id="cd00130">
    <property type="entry name" value="PAS"/>
    <property type="match status" value="2"/>
</dbReference>
<dbReference type="InterPro" id="IPR035919">
    <property type="entry name" value="EAL_sf"/>
</dbReference>
<keyword evidence="3" id="KW-0472">Membrane</keyword>